<dbReference type="EMBL" id="CP023740">
    <property type="protein sequence ID" value="ATQ70915.1"/>
    <property type="molecule type" value="Genomic_DNA"/>
</dbReference>
<dbReference type="PANTHER" id="PTHR43133">
    <property type="entry name" value="RNA POLYMERASE ECF-TYPE SIGMA FACTO"/>
    <property type="match status" value="1"/>
</dbReference>
<dbReference type="NCBIfam" id="TIGR02937">
    <property type="entry name" value="sigma70-ECF"/>
    <property type="match status" value="1"/>
</dbReference>
<dbReference type="Pfam" id="PF08281">
    <property type="entry name" value="Sigma70_r4_2"/>
    <property type="match status" value="1"/>
</dbReference>
<keyword evidence="2" id="KW-0805">Transcription regulation</keyword>
<feature type="domain" description="RNA polymerase sigma-70 region 2" evidence="5">
    <location>
        <begin position="52"/>
        <end position="105"/>
    </location>
</feature>
<evidence type="ECO:0000313" key="7">
    <source>
        <dbReference type="EMBL" id="ATQ70915.1"/>
    </source>
</evidence>
<keyword evidence="8" id="KW-1185">Reference proteome</keyword>
<dbReference type="Pfam" id="PF04542">
    <property type="entry name" value="Sigma70_r2"/>
    <property type="match status" value="1"/>
</dbReference>
<evidence type="ECO:0000256" key="3">
    <source>
        <dbReference type="ARBA" id="ARBA00023082"/>
    </source>
</evidence>
<dbReference type="GO" id="GO:0006352">
    <property type="term" value="P:DNA-templated transcription initiation"/>
    <property type="evidence" value="ECO:0007669"/>
    <property type="project" value="InterPro"/>
</dbReference>
<gene>
    <name evidence="7" type="ORF">CQW49_23420</name>
</gene>
<feature type="domain" description="RNA polymerase sigma factor 70 region 4 type 2" evidence="6">
    <location>
        <begin position="142"/>
        <end position="193"/>
    </location>
</feature>
<dbReference type="Gene3D" id="1.10.1740.10">
    <property type="match status" value="1"/>
</dbReference>
<dbReference type="InterPro" id="IPR007627">
    <property type="entry name" value="RNA_pol_sigma70_r2"/>
</dbReference>
<keyword evidence="3" id="KW-0731">Sigma factor</keyword>
<dbReference type="InterPro" id="IPR039425">
    <property type="entry name" value="RNA_pol_sigma-70-like"/>
</dbReference>
<comment type="similarity">
    <text evidence="1">Belongs to the sigma-70 factor family. ECF subfamily.</text>
</comment>
<dbReference type="SUPFAM" id="SSF88946">
    <property type="entry name" value="Sigma2 domain of RNA polymerase sigma factors"/>
    <property type="match status" value="1"/>
</dbReference>
<proteinExistence type="inferred from homology"/>
<protein>
    <submittedName>
        <fullName evidence="7">Sigma-70 family RNA polymerase sigma factor</fullName>
    </submittedName>
</protein>
<name>A0A2D2D7K6_METT3</name>
<dbReference type="InterPro" id="IPR013325">
    <property type="entry name" value="RNA_pol_sigma_r2"/>
</dbReference>
<dbReference type="RefSeq" id="WP_003614843.1">
    <property type="nucleotide sequence ID" value="NZ_ADVE02000003.1"/>
</dbReference>
<keyword evidence="4" id="KW-0804">Transcription</keyword>
<dbReference type="InterPro" id="IPR013249">
    <property type="entry name" value="RNA_pol_sigma70_r4_t2"/>
</dbReference>
<dbReference type="AlphaFoldDB" id="A0A2D2D7K6"/>
<geneLocation type="plasmid" evidence="8">
    <name>pob3b3</name>
</geneLocation>
<dbReference type="InterPro" id="IPR013324">
    <property type="entry name" value="RNA_pol_sigma_r3/r4-like"/>
</dbReference>
<evidence type="ECO:0000259" key="5">
    <source>
        <dbReference type="Pfam" id="PF04542"/>
    </source>
</evidence>
<reference evidence="8" key="1">
    <citation type="submission" date="2017-10" db="EMBL/GenBank/DDBJ databases">
        <title>Completed PacBio SMRT sequence of Methylosinus trichosporium OB3b reveals presence of a third large plasmid.</title>
        <authorList>
            <person name="Charles T.C."/>
            <person name="Lynch M.D.J."/>
            <person name="Heil J.R."/>
            <person name="Cheng J."/>
        </authorList>
    </citation>
    <scope>NUCLEOTIDE SEQUENCE [LARGE SCALE GENOMIC DNA]</scope>
    <source>
        <strain evidence="8">OB3b</strain>
        <plasmid evidence="8">pob3b3</plasmid>
    </source>
</reference>
<dbReference type="PANTHER" id="PTHR43133:SF63">
    <property type="entry name" value="RNA POLYMERASE SIGMA FACTOR FECI-RELATED"/>
    <property type="match status" value="1"/>
</dbReference>
<keyword evidence="7" id="KW-0614">Plasmid</keyword>
<dbReference type="GO" id="GO:0016987">
    <property type="term" value="F:sigma factor activity"/>
    <property type="evidence" value="ECO:0007669"/>
    <property type="project" value="UniProtKB-KW"/>
</dbReference>
<dbReference type="GO" id="GO:0003677">
    <property type="term" value="F:DNA binding"/>
    <property type="evidence" value="ECO:0007669"/>
    <property type="project" value="InterPro"/>
</dbReference>
<evidence type="ECO:0000256" key="2">
    <source>
        <dbReference type="ARBA" id="ARBA00023015"/>
    </source>
</evidence>
<dbReference type="Proteomes" id="UP000230709">
    <property type="component" value="Plasmid pOB3b3"/>
</dbReference>
<accession>A0A2D2D7K6</accession>
<dbReference type="InterPro" id="IPR036388">
    <property type="entry name" value="WH-like_DNA-bd_sf"/>
</dbReference>
<dbReference type="InterPro" id="IPR014284">
    <property type="entry name" value="RNA_pol_sigma-70_dom"/>
</dbReference>
<sequence>MCEPTGDSTGEAATDGRFLGAVSSARPGSLGLMLGSLNRVFQVQRGSLMWSVMRIVRDAQIAEDLVHDAYLRVRRAMEAGPIEHVEAFLHQTARNLALDYRRRRRMRGAVELEAADDDALLDIADNALSQETAIIEREKFVAFRSALSGLPPRAQQVMILSRIEEWPNRRIAEHLGISERTVFNDLKTAMAHCRERIARLDP</sequence>
<dbReference type="SUPFAM" id="SSF88659">
    <property type="entry name" value="Sigma3 and sigma4 domains of RNA polymerase sigma factors"/>
    <property type="match status" value="1"/>
</dbReference>
<evidence type="ECO:0000313" key="8">
    <source>
        <dbReference type="Proteomes" id="UP000230709"/>
    </source>
</evidence>
<evidence type="ECO:0000256" key="1">
    <source>
        <dbReference type="ARBA" id="ARBA00010641"/>
    </source>
</evidence>
<dbReference type="STRING" id="595536.GCA_000178815_00019"/>
<dbReference type="KEGG" id="mtw:CQW49_23420"/>
<organism evidence="7 8">
    <name type="scientific">Methylosinus trichosporium (strain ATCC 35070 / NCIMB 11131 / UNIQEM 75 / OB3b)</name>
    <dbReference type="NCBI Taxonomy" id="595536"/>
    <lineage>
        <taxon>Bacteria</taxon>
        <taxon>Pseudomonadati</taxon>
        <taxon>Pseudomonadota</taxon>
        <taxon>Alphaproteobacteria</taxon>
        <taxon>Hyphomicrobiales</taxon>
        <taxon>Methylocystaceae</taxon>
        <taxon>Methylosinus</taxon>
    </lineage>
</organism>
<evidence type="ECO:0000259" key="6">
    <source>
        <dbReference type="Pfam" id="PF08281"/>
    </source>
</evidence>
<dbReference type="Gene3D" id="1.10.10.10">
    <property type="entry name" value="Winged helix-like DNA-binding domain superfamily/Winged helix DNA-binding domain"/>
    <property type="match status" value="1"/>
</dbReference>
<evidence type="ECO:0000256" key="4">
    <source>
        <dbReference type="ARBA" id="ARBA00023163"/>
    </source>
</evidence>